<gene>
    <name evidence="1" type="ORF">BP01DRAFT_384769</name>
</gene>
<name>A0A318Z7D8_9EURO</name>
<dbReference type="AlphaFoldDB" id="A0A318Z7D8"/>
<dbReference type="GeneID" id="37078764"/>
<keyword evidence="2" id="KW-1185">Reference proteome</keyword>
<dbReference type="RefSeq" id="XP_025429058.1">
    <property type="nucleotide sequence ID" value="XM_025577535.1"/>
</dbReference>
<protein>
    <submittedName>
        <fullName evidence="1">Uncharacterized protein</fullName>
    </submittedName>
</protein>
<accession>A0A318Z7D8</accession>
<sequence>MDALPDEVHEIGKLIAKRYYEALKWSRSDVEYWAHLTYAFENVVLSSGFLAACDRCLQYECQYLTNHPEARELANNLQSNFNDLKEALWLARFFLMRNKFHKRLMKAVSDLHCLLLRFHLSHRAGLAMRDSPDSNSNG</sequence>
<reference evidence="1 2" key="1">
    <citation type="submission" date="2016-12" db="EMBL/GenBank/DDBJ databases">
        <title>The genomes of Aspergillus section Nigri reveals drivers in fungal speciation.</title>
        <authorList>
            <consortium name="DOE Joint Genome Institute"/>
            <person name="Vesth T.C."/>
            <person name="Nybo J."/>
            <person name="Theobald S."/>
            <person name="Brandl J."/>
            <person name="Frisvad J.C."/>
            <person name="Nielsen K.F."/>
            <person name="Lyhne E.K."/>
            <person name="Kogle M.E."/>
            <person name="Kuo A."/>
            <person name="Riley R."/>
            <person name="Clum A."/>
            <person name="Nolan M."/>
            <person name="Lipzen A."/>
            <person name="Salamov A."/>
            <person name="Henrissat B."/>
            <person name="Wiebenga A."/>
            <person name="De Vries R.P."/>
            <person name="Grigoriev I.V."/>
            <person name="Mortensen U.H."/>
            <person name="Andersen M.R."/>
            <person name="Baker S.E."/>
        </authorList>
    </citation>
    <scope>NUCLEOTIDE SEQUENCE [LARGE SCALE GENOMIC DNA]</scope>
    <source>
        <strain evidence="1 2">JOP 1030-1</strain>
    </source>
</reference>
<organism evidence="1 2">
    <name type="scientific">Aspergillus saccharolyticus JOP 1030-1</name>
    <dbReference type="NCBI Taxonomy" id="1450539"/>
    <lineage>
        <taxon>Eukaryota</taxon>
        <taxon>Fungi</taxon>
        <taxon>Dikarya</taxon>
        <taxon>Ascomycota</taxon>
        <taxon>Pezizomycotina</taxon>
        <taxon>Eurotiomycetes</taxon>
        <taxon>Eurotiomycetidae</taxon>
        <taxon>Eurotiales</taxon>
        <taxon>Aspergillaceae</taxon>
        <taxon>Aspergillus</taxon>
        <taxon>Aspergillus subgen. Circumdati</taxon>
    </lineage>
</organism>
<evidence type="ECO:0000313" key="2">
    <source>
        <dbReference type="Proteomes" id="UP000248349"/>
    </source>
</evidence>
<proteinExistence type="predicted"/>
<evidence type="ECO:0000313" key="1">
    <source>
        <dbReference type="EMBL" id="PYH43076.1"/>
    </source>
</evidence>
<dbReference type="EMBL" id="KZ821246">
    <property type="protein sequence ID" value="PYH43076.1"/>
    <property type="molecule type" value="Genomic_DNA"/>
</dbReference>
<dbReference type="Proteomes" id="UP000248349">
    <property type="component" value="Unassembled WGS sequence"/>
</dbReference>